<dbReference type="VEuPathDB" id="FungiDB:T551_00527"/>
<evidence type="ECO:0000313" key="3">
    <source>
        <dbReference type="Proteomes" id="UP000053447"/>
    </source>
</evidence>
<dbReference type="AlphaFoldDB" id="A0A0W4ZVN5"/>
<feature type="compositionally biased region" description="Basic and acidic residues" evidence="1">
    <location>
        <begin position="23"/>
        <end position="32"/>
    </location>
</feature>
<feature type="region of interest" description="Disordered" evidence="1">
    <location>
        <begin position="1"/>
        <end position="91"/>
    </location>
</feature>
<evidence type="ECO:0000313" key="2">
    <source>
        <dbReference type="EMBL" id="KTW32437.1"/>
    </source>
</evidence>
<protein>
    <submittedName>
        <fullName evidence="2">Uncharacterized protein</fullName>
    </submittedName>
</protein>
<evidence type="ECO:0000256" key="1">
    <source>
        <dbReference type="SAM" id="MobiDB-lite"/>
    </source>
</evidence>
<feature type="compositionally biased region" description="Polar residues" evidence="1">
    <location>
        <begin position="38"/>
        <end position="49"/>
    </location>
</feature>
<keyword evidence="3" id="KW-1185">Reference proteome</keyword>
<accession>A0A0W4ZVN5</accession>
<gene>
    <name evidence="2" type="ORF">T551_00527</name>
</gene>
<dbReference type="Proteomes" id="UP000053447">
    <property type="component" value="Unassembled WGS sequence"/>
</dbReference>
<dbReference type="GeneID" id="28939048"/>
<dbReference type="STRING" id="1408657.A0A0W4ZVN5"/>
<reference evidence="3" key="1">
    <citation type="journal article" date="2016" name="Nat. Commun.">
        <title>Genome analysis of three Pneumocystis species reveals adaptation mechanisms to life exclusively in mammalian hosts.</title>
        <authorList>
            <person name="Ma L."/>
            <person name="Chen Z."/>
            <person name="Huang D.W."/>
            <person name="Kutty G."/>
            <person name="Ishihara M."/>
            <person name="Wang H."/>
            <person name="Abouelleil A."/>
            <person name="Bishop L."/>
            <person name="Davey E."/>
            <person name="Deng R."/>
            <person name="Deng X."/>
            <person name="Fan L."/>
            <person name="Fantoni G."/>
            <person name="Fitzgerald M."/>
            <person name="Gogineni E."/>
            <person name="Goldberg J.M."/>
            <person name="Handley G."/>
            <person name="Hu X."/>
            <person name="Huber C."/>
            <person name="Jiao X."/>
            <person name="Jones K."/>
            <person name="Levin J.Z."/>
            <person name="Liu Y."/>
            <person name="Macdonald P."/>
            <person name="Melnikov A."/>
            <person name="Raley C."/>
            <person name="Sassi M."/>
            <person name="Sherman B.T."/>
            <person name="Song X."/>
            <person name="Sykes S."/>
            <person name="Tran B."/>
            <person name="Walsh L."/>
            <person name="Xia Y."/>
            <person name="Yang J."/>
            <person name="Young S."/>
            <person name="Zeng Q."/>
            <person name="Zheng X."/>
            <person name="Stephens R."/>
            <person name="Nusbaum C."/>
            <person name="Birren B.W."/>
            <person name="Azadi P."/>
            <person name="Lempicki R.A."/>
            <person name="Cuomo C.A."/>
            <person name="Kovacs J.A."/>
        </authorList>
    </citation>
    <scope>NUCLEOTIDE SEQUENCE [LARGE SCALE GENOMIC DNA]</scope>
    <source>
        <strain evidence="3">RU7</strain>
    </source>
</reference>
<dbReference type="OrthoDB" id="5598843at2759"/>
<dbReference type="RefSeq" id="XP_018231129.1">
    <property type="nucleotide sequence ID" value="XM_018372793.1"/>
</dbReference>
<proteinExistence type="predicted"/>
<dbReference type="EMBL" id="LFWA01000002">
    <property type="protein sequence ID" value="KTW32437.1"/>
    <property type="molecule type" value="Genomic_DNA"/>
</dbReference>
<feature type="compositionally biased region" description="Polar residues" evidence="1">
    <location>
        <begin position="58"/>
        <end position="83"/>
    </location>
</feature>
<feature type="compositionally biased region" description="Polar residues" evidence="1">
    <location>
        <begin position="1"/>
        <end position="15"/>
    </location>
</feature>
<sequence length="180" mass="19833">MAGFSTSSISHNIEQTRFRSKMPGKEEMEVKGKRGNNRKSGWPSQNKPNMSLGITGDKNFSGSSIPSNVFKSGSYRSQKTPTTEALHAQNKGFNSSEVSAYLNREWKSALDRANDSAYQAKNKPEIYKMTDNEWMTKSGSITSVWAGRGHLTVKGTTFLSELRKSVLSSLSNNITEPKGG</sequence>
<organism evidence="2 3">
    <name type="scientific">Pneumocystis jirovecii (strain RU7)</name>
    <name type="common">Human pneumocystis pneumonia agent</name>
    <dbReference type="NCBI Taxonomy" id="1408657"/>
    <lineage>
        <taxon>Eukaryota</taxon>
        <taxon>Fungi</taxon>
        <taxon>Dikarya</taxon>
        <taxon>Ascomycota</taxon>
        <taxon>Taphrinomycotina</taxon>
        <taxon>Pneumocystomycetes</taxon>
        <taxon>Pneumocystaceae</taxon>
        <taxon>Pneumocystis</taxon>
    </lineage>
</organism>
<name>A0A0W4ZVN5_PNEJ7</name>
<comment type="caution">
    <text evidence="2">The sequence shown here is derived from an EMBL/GenBank/DDBJ whole genome shotgun (WGS) entry which is preliminary data.</text>
</comment>